<dbReference type="EMBL" id="FN653044">
    <property type="protein sequence ID" value="CBY24194.1"/>
    <property type="molecule type" value="Genomic_DNA"/>
</dbReference>
<dbReference type="Proteomes" id="UP000001307">
    <property type="component" value="Unassembled WGS sequence"/>
</dbReference>
<reference evidence="2" key="1">
    <citation type="journal article" date="2010" name="Science">
        <title>Plasticity of animal genome architecture unmasked by rapid evolution of a pelagic tunicate.</title>
        <authorList>
            <person name="Denoeud F."/>
            <person name="Henriet S."/>
            <person name="Mungpakdee S."/>
            <person name="Aury J.M."/>
            <person name="Da Silva C."/>
            <person name="Brinkmann H."/>
            <person name="Mikhaleva J."/>
            <person name="Olsen L.C."/>
            <person name="Jubin C."/>
            <person name="Canestro C."/>
            <person name="Bouquet J.M."/>
            <person name="Danks G."/>
            <person name="Poulain J."/>
            <person name="Campsteijn C."/>
            <person name="Adamski M."/>
            <person name="Cross I."/>
            <person name="Yadetie F."/>
            <person name="Muffato M."/>
            <person name="Louis A."/>
            <person name="Butcher S."/>
            <person name="Tsagkogeorga G."/>
            <person name="Konrad A."/>
            <person name="Singh S."/>
            <person name="Jensen M.F."/>
            <person name="Cong E.H."/>
            <person name="Eikeseth-Otteraa H."/>
            <person name="Noel B."/>
            <person name="Anthouard V."/>
            <person name="Porcel B.M."/>
            <person name="Kachouri-Lafond R."/>
            <person name="Nishino A."/>
            <person name="Ugolini M."/>
            <person name="Chourrout P."/>
            <person name="Nishida H."/>
            <person name="Aasland R."/>
            <person name="Huzurbazar S."/>
            <person name="Westhof E."/>
            <person name="Delsuc F."/>
            <person name="Lehrach H."/>
            <person name="Reinhardt R."/>
            <person name="Weissenbach J."/>
            <person name="Roy S.W."/>
            <person name="Artiguenave F."/>
            <person name="Postlethwait J.H."/>
            <person name="Manak J.R."/>
            <person name="Thompson E.M."/>
            <person name="Jaillon O."/>
            <person name="Du Pasquier L."/>
            <person name="Boudinot P."/>
            <person name="Liberles D.A."/>
            <person name="Volff J.N."/>
            <person name="Philippe H."/>
            <person name="Lenhard B."/>
            <person name="Roest Crollius H."/>
            <person name="Wincker P."/>
            <person name="Chourrout D."/>
        </authorList>
    </citation>
    <scope>NUCLEOTIDE SEQUENCE [LARGE SCALE GENOMIC DNA]</scope>
</reference>
<evidence type="ECO:0000313" key="2">
    <source>
        <dbReference type="EMBL" id="CBY24194.1"/>
    </source>
</evidence>
<feature type="compositionally biased region" description="Basic and acidic residues" evidence="1">
    <location>
        <begin position="26"/>
        <end position="52"/>
    </location>
</feature>
<proteinExistence type="predicted"/>
<dbReference type="AlphaFoldDB" id="E4XF10"/>
<feature type="region of interest" description="Disordered" evidence="1">
    <location>
        <begin position="184"/>
        <end position="225"/>
    </location>
</feature>
<name>E4XF10_OIKDI</name>
<feature type="compositionally biased region" description="Low complexity" evidence="1">
    <location>
        <begin position="279"/>
        <end position="296"/>
    </location>
</feature>
<feature type="region of interest" description="Disordered" evidence="1">
    <location>
        <begin position="367"/>
        <end position="389"/>
    </location>
</feature>
<feature type="compositionally biased region" description="Basic and acidic residues" evidence="1">
    <location>
        <begin position="367"/>
        <end position="377"/>
    </location>
</feature>
<feature type="region of interest" description="Disordered" evidence="1">
    <location>
        <begin position="254"/>
        <end position="304"/>
    </location>
</feature>
<accession>E4XF10</accession>
<keyword evidence="3" id="KW-1185">Reference proteome</keyword>
<sequence length="432" mass="49129">MSEIRNSKIPSTRDVIDGRINSLSESLKRNPFEKNRKTEALPGKSSEEEHSPSVRKTASFGISASPIMKHSVTQMEKEQQAARQRSRHSHSQSRNDQPKQIMSKYRSTGDIRNLDEGDCELNSFSESATDAETVVRNRRRHKSPKSRRSLRSSRQNLAETTPQPSPSEYVYLKDEIDKLKDQLKNQQRENEPSANNNHRPIIRASSGLESSTNFDDSEFETRSSRKTNSIFSKLRHEIKGLREDLYKITTPKNRSRACSIAGDTDGNMTETQKQERFSSPRLQSQSPRRSQTRSIPASEGVPLMTQPVAPNLPGGIQYMPFPVDSQSGMPFWLLPNKNPFAGSTPNLTLVADDAPRRSKSARLRVDYTSDTNSERERRPSKKGTLMRAGSSVQVYDEDLDRRLRKIERASTKVDRGSRELIRSAQYKHYGYL</sequence>
<feature type="region of interest" description="Disordered" evidence="1">
    <location>
        <begin position="1"/>
        <end position="169"/>
    </location>
</feature>
<evidence type="ECO:0000313" key="3">
    <source>
        <dbReference type="Proteomes" id="UP000001307"/>
    </source>
</evidence>
<dbReference type="OrthoDB" id="10511497at2759"/>
<protein>
    <submittedName>
        <fullName evidence="2">Uncharacterized protein</fullName>
    </submittedName>
</protein>
<feature type="compositionally biased region" description="Basic residues" evidence="1">
    <location>
        <begin position="136"/>
        <end position="151"/>
    </location>
</feature>
<dbReference type="InParanoid" id="E4XF10"/>
<gene>
    <name evidence="2" type="ORF">GSOID_T00009543001</name>
</gene>
<organism evidence="2">
    <name type="scientific">Oikopleura dioica</name>
    <name type="common">Tunicate</name>
    <dbReference type="NCBI Taxonomy" id="34765"/>
    <lineage>
        <taxon>Eukaryota</taxon>
        <taxon>Metazoa</taxon>
        <taxon>Chordata</taxon>
        <taxon>Tunicata</taxon>
        <taxon>Appendicularia</taxon>
        <taxon>Copelata</taxon>
        <taxon>Oikopleuridae</taxon>
        <taxon>Oikopleura</taxon>
    </lineage>
</organism>
<evidence type="ECO:0000256" key="1">
    <source>
        <dbReference type="SAM" id="MobiDB-lite"/>
    </source>
</evidence>